<protein>
    <recommendedName>
        <fullName evidence="3">DUF4145 domain-containing protein</fullName>
    </recommendedName>
</protein>
<evidence type="ECO:0000313" key="2">
    <source>
        <dbReference type="Proteomes" id="UP001208689"/>
    </source>
</evidence>
<evidence type="ECO:0008006" key="3">
    <source>
        <dbReference type="Google" id="ProtNLM"/>
    </source>
</evidence>
<reference evidence="1" key="1">
    <citation type="submission" date="2022-09" db="EMBL/GenBank/DDBJ databases">
        <title>Actin cytoskeleton and complex cell architecture in an #Asgard archaeon.</title>
        <authorList>
            <person name="Ponce Toledo R.I."/>
            <person name="Schleper C."/>
            <person name="Rodrigues Oliveira T."/>
            <person name="Wollweber F."/>
            <person name="Xu J."/>
            <person name="Rittmann S."/>
            <person name="Klingl A."/>
            <person name="Pilhofer M."/>
        </authorList>
    </citation>
    <scope>NUCLEOTIDE SEQUENCE</scope>
    <source>
        <strain evidence="1">B-35</strain>
    </source>
</reference>
<dbReference type="Proteomes" id="UP001208689">
    <property type="component" value="Chromosome"/>
</dbReference>
<keyword evidence="2" id="KW-1185">Reference proteome</keyword>
<name>A0ABY6I211_9ARCH</name>
<sequence>MSQKYCIFCRQPTSKILKHFPMKLKNGRILNYPHYKCEKCEDLLGDIISLMENNRFTSQEDYDQYYVSLFEGLRIIHGSLDFHQEISQFEFELKIILKEVIKIQHSDIYINLENPIKNHIENLIRDLGVQDPKIYHHAIEKEGTAKFLIYRCKAIGNELDREIRKPHSDLSLGQLQNLLSIYSSTLKMIYDHLY</sequence>
<organism evidence="1 2">
    <name type="scientific">Candidatus Lokiarchaeum ossiferum</name>
    <dbReference type="NCBI Taxonomy" id="2951803"/>
    <lineage>
        <taxon>Archaea</taxon>
        <taxon>Promethearchaeati</taxon>
        <taxon>Promethearchaeota</taxon>
        <taxon>Promethearchaeia</taxon>
        <taxon>Promethearchaeales</taxon>
        <taxon>Promethearchaeaceae</taxon>
        <taxon>Candidatus Lokiarchaeum</taxon>
    </lineage>
</organism>
<evidence type="ECO:0000313" key="1">
    <source>
        <dbReference type="EMBL" id="UYP48607.1"/>
    </source>
</evidence>
<proteinExistence type="predicted"/>
<dbReference type="EMBL" id="CP104013">
    <property type="protein sequence ID" value="UYP48607.1"/>
    <property type="molecule type" value="Genomic_DNA"/>
</dbReference>
<accession>A0ABY6I211</accession>
<gene>
    <name evidence="1" type="ORF">NEF87_004892</name>
</gene>